<keyword evidence="2 7" id="KW-0819">tRNA processing</keyword>
<dbReference type="RefSeq" id="WP_038462210.1">
    <property type="nucleotide sequence ID" value="NZ_CP006932.1"/>
</dbReference>
<dbReference type="GO" id="GO:0002949">
    <property type="term" value="P:tRNA threonylcarbamoyladenosine modification"/>
    <property type="evidence" value="ECO:0007669"/>
    <property type="project" value="UniProtKB-UniRule"/>
</dbReference>
<evidence type="ECO:0000256" key="2">
    <source>
        <dbReference type="ARBA" id="ARBA00022694"/>
    </source>
</evidence>
<keyword evidence="1 7" id="KW-0808">Transferase</keyword>
<feature type="binding site" evidence="7">
    <location>
        <position position="272"/>
    </location>
    <ligand>
        <name>substrate</name>
    </ligand>
</feature>
<dbReference type="STRING" id="1427984.X271_00059"/>
<keyword evidence="3 7" id="KW-0479">Metal-binding</keyword>
<dbReference type="NCBIfam" id="TIGR00329">
    <property type="entry name" value="gcp_kae1"/>
    <property type="match status" value="1"/>
</dbReference>
<dbReference type="Gene3D" id="3.30.420.40">
    <property type="match status" value="2"/>
</dbReference>
<evidence type="ECO:0000313" key="10">
    <source>
        <dbReference type="Proteomes" id="UP000019450"/>
    </source>
</evidence>
<dbReference type="Pfam" id="PF00814">
    <property type="entry name" value="TsaD"/>
    <property type="match status" value="1"/>
</dbReference>
<evidence type="ECO:0000256" key="1">
    <source>
        <dbReference type="ARBA" id="ARBA00022679"/>
    </source>
</evidence>
<dbReference type="AlphaFoldDB" id="W8GRW0"/>
<gene>
    <name evidence="9" type="primary">gcp</name>
    <name evidence="7" type="synonym">tsaD</name>
    <name evidence="9" type="ORF">X271_00059</name>
</gene>
<feature type="domain" description="Gcp-like" evidence="8">
    <location>
        <begin position="30"/>
        <end position="303"/>
    </location>
</feature>
<feature type="binding site" evidence="7">
    <location>
        <position position="174"/>
    </location>
    <ligand>
        <name>substrate</name>
    </ligand>
</feature>
<dbReference type="PANTHER" id="PTHR11735:SF6">
    <property type="entry name" value="TRNA N6-ADENOSINE THREONYLCARBAMOYLTRANSFERASE, MITOCHONDRIAL"/>
    <property type="match status" value="1"/>
</dbReference>
<dbReference type="InterPro" id="IPR022450">
    <property type="entry name" value="TsaD"/>
</dbReference>
<dbReference type="Proteomes" id="UP000019450">
    <property type="component" value="Chromosome"/>
</dbReference>
<feature type="binding site" evidence="7">
    <location>
        <position position="191"/>
    </location>
    <ligand>
        <name>substrate</name>
    </ligand>
</feature>
<accession>W8GRW0</accession>
<feature type="binding site" evidence="7">
    <location>
        <position position="121"/>
    </location>
    <ligand>
        <name>Fe cation</name>
        <dbReference type="ChEBI" id="CHEBI:24875"/>
    </ligand>
</feature>
<dbReference type="OrthoDB" id="9806197at2"/>
<proteinExistence type="inferred from homology"/>
<protein>
    <recommendedName>
        <fullName evidence="7">tRNA N6-adenosine threonylcarbamoyltransferase</fullName>
        <ecNumber evidence="7">2.3.1.234</ecNumber>
    </recommendedName>
    <alternativeName>
        <fullName evidence="7">N6-L-threonylcarbamoyladenine synthase</fullName>
        <shortName evidence="7">t(6)A synthase</shortName>
    </alternativeName>
    <alternativeName>
        <fullName evidence="7">t(6)A37 threonylcarbamoyladenosine biosynthesis protein TsaD</fullName>
    </alternativeName>
    <alternativeName>
        <fullName evidence="7">tRNA threonylcarbamoyladenosine biosynthesis protein TsaD</fullName>
    </alternativeName>
</protein>
<evidence type="ECO:0000256" key="7">
    <source>
        <dbReference type="HAMAP-Rule" id="MF_01445"/>
    </source>
</evidence>
<dbReference type="EMBL" id="CP006932">
    <property type="protein sequence ID" value="AHK22175.1"/>
    <property type="molecule type" value="Genomic_DNA"/>
</dbReference>
<dbReference type="GO" id="GO:0061711">
    <property type="term" value="F:tRNA N(6)-L-threonylcarbamoyladenine synthase activity"/>
    <property type="evidence" value="ECO:0007669"/>
    <property type="project" value="UniProtKB-EC"/>
</dbReference>
<dbReference type="GO" id="GO:0005737">
    <property type="term" value="C:cytoplasm"/>
    <property type="evidence" value="ECO:0007669"/>
    <property type="project" value="UniProtKB-SubCell"/>
</dbReference>
<dbReference type="eggNOG" id="COG0533">
    <property type="taxonomic scope" value="Bacteria"/>
</dbReference>
<evidence type="ECO:0000256" key="6">
    <source>
        <dbReference type="ARBA" id="ARBA00048117"/>
    </source>
</evidence>
<dbReference type="InterPro" id="IPR017861">
    <property type="entry name" value="KAE1/TsaD"/>
</dbReference>
<keyword evidence="7" id="KW-0963">Cytoplasm</keyword>
<evidence type="ECO:0000256" key="3">
    <source>
        <dbReference type="ARBA" id="ARBA00022723"/>
    </source>
</evidence>
<evidence type="ECO:0000256" key="5">
    <source>
        <dbReference type="ARBA" id="ARBA00023315"/>
    </source>
</evidence>
<feature type="binding site" evidence="7">
    <location>
        <position position="297"/>
    </location>
    <ligand>
        <name>Fe cation</name>
        <dbReference type="ChEBI" id="CHEBI:24875"/>
    </ligand>
</feature>
<dbReference type="SUPFAM" id="SSF53067">
    <property type="entry name" value="Actin-like ATPase domain"/>
    <property type="match status" value="1"/>
</dbReference>
<dbReference type="PRINTS" id="PR00789">
    <property type="entry name" value="OSIALOPTASE"/>
</dbReference>
<evidence type="ECO:0000313" key="9">
    <source>
        <dbReference type="EMBL" id="AHK22175.1"/>
    </source>
</evidence>
<dbReference type="HOGENOM" id="CLU_023208_0_2_14"/>
<keyword evidence="5 7" id="KW-0012">Acyltransferase</keyword>
<dbReference type="GO" id="GO:0005506">
    <property type="term" value="F:iron ion binding"/>
    <property type="evidence" value="ECO:0007669"/>
    <property type="project" value="UniProtKB-UniRule"/>
</dbReference>
<dbReference type="EC" id="2.3.1.234" evidence="7"/>
<dbReference type="PATRIC" id="fig|1427984.3.peg.55"/>
<comment type="subcellular location">
    <subcellularLocation>
        <location evidence="7">Cytoplasm</location>
    </subcellularLocation>
</comment>
<organism evidence="9 10">
    <name type="scientific">Candidatus Hepatoplasma crinochetorum Av</name>
    <dbReference type="NCBI Taxonomy" id="1427984"/>
    <lineage>
        <taxon>Bacteria</taxon>
        <taxon>Bacillati</taxon>
        <taxon>Mycoplasmatota</taxon>
        <taxon>Mollicutes</taxon>
        <taxon>Candidatus Hepatoplasmataceae</taxon>
        <taxon>Candidatus Hepatoplasma</taxon>
    </lineage>
</organism>
<name>W8GRW0_9MOLU</name>
<dbReference type="HAMAP" id="MF_01445">
    <property type="entry name" value="TsaD"/>
    <property type="match status" value="1"/>
</dbReference>
<comment type="function">
    <text evidence="7">Required for the formation of a threonylcarbamoyl group on adenosine at position 37 (t(6)A37) in tRNAs that read codons beginning with adenine. Is involved in the transfer of the threonylcarbamoyl moiety of threonylcarbamoyl-AMP (TC-AMP) to the N6 group of A37, together with TsaE and TsaB. TsaD likely plays a direct catalytic role in this reaction.</text>
</comment>
<evidence type="ECO:0000256" key="4">
    <source>
        <dbReference type="ARBA" id="ARBA00023004"/>
    </source>
</evidence>
<reference evidence="9 10" key="1">
    <citation type="journal article" date="2014" name="Genome Biol. Evol.">
        <title>Phylogenomics of "Candidatus Hepatoplasma crinochetorum," a Lineage of Mollicutes Associated with Noninsect Arthropods.</title>
        <authorList>
            <person name="Leclercq S."/>
            <person name="Dittmer J."/>
            <person name="Bouchon D."/>
            <person name="Cordaux R."/>
        </authorList>
    </citation>
    <scope>NUCLEOTIDE SEQUENCE [LARGE SCALE GENOMIC DNA]</scope>
    <source>
        <strain evidence="9 10">Av</strain>
    </source>
</reference>
<comment type="similarity">
    <text evidence="7">Belongs to the KAE1 / TsaD family.</text>
</comment>
<dbReference type="NCBIfam" id="TIGR03723">
    <property type="entry name" value="T6A_TsaD_YgjD"/>
    <property type="match status" value="1"/>
</dbReference>
<dbReference type="InterPro" id="IPR000905">
    <property type="entry name" value="Gcp-like_dom"/>
</dbReference>
<keyword evidence="10" id="KW-1185">Reference proteome</keyword>
<keyword evidence="4 7" id="KW-0408">Iron</keyword>
<feature type="binding site" evidence="7">
    <location>
        <begin position="142"/>
        <end position="146"/>
    </location>
    <ligand>
        <name>substrate</name>
    </ligand>
</feature>
<feature type="binding site" evidence="7">
    <location>
        <position position="187"/>
    </location>
    <ligand>
        <name>substrate</name>
    </ligand>
</feature>
<feature type="binding site" evidence="7">
    <location>
        <position position="117"/>
    </location>
    <ligand>
        <name>Fe cation</name>
        <dbReference type="ChEBI" id="CHEBI:24875"/>
    </ligand>
</feature>
<comment type="cofactor">
    <cofactor evidence="7">
        <name>Fe(2+)</name>
        <dbReference type="ChEBI" id="CHEBI:29033"/>
    </cofactor>
    <text evidence="7">Binds 1 Fe(2+) ion per subunit.</text>
</comment>
<dbReference type="PANTHER" id="PTHR11735">
    <property type="entry name" value="TRNA N6-ADENOSINE THREONYLCARBAMOYLTRANSFERASE"/>
    <property type="match status" value="1"/>
</dbReference>
<sequence length="330" mass="37090">MDQKIDKKVVMAIETSCDDTSIAILRNDIVISQITHSQIENHNKFGGIIPELAARLHSKNIFNLIIEALKDCSLNLKDLDSIIVTEGPGLINTLQVGFLVAKSLAYALNIKCFKANHLIGHAYSPFINESINKIPNKAITLIISGGHTIIAIKKNHNFEIIGSTRDDAIGEVYDKVARMLGFEYPGGPIIDKIAFENNNRNFFNAPITNLEGFDFSYSGLKSWVLNHKYENKEELLSSFQNVAIEQLIIKIKKAIIKYNLKYLIIGGGVSANRYLRQNIKKMNQIYSYIPKKIYAVDNAAMIGNLFFKSKKNIKEVKLTDDVKPNLLMET</sequence>
<dbReference type="InterPro" id="IPR043129">
    <property type="entry name" value="ATPase_NBD"/>
</dbReference>
<dbReference type="KEGG" id="hcr:X271_00059"/>
<comment type="catalytic activity">
    <reaction evidence="6 7">
        <text>L-threonylcarbamoyladenylate + adenosine(37) in tRNA = N(6)-L-threonylcarbamoyladenosine(37) in tRNA + AMP + H(+)</text>
        <dbReference type="Rhea" id="RHEA:37059"/>
        <dbReference type="Rhea" id="RHEA-COMP:10162"/>
        <dbReference type="Rhea" id="RHEA-COMP:10163"/>
        <dbReference type="ChEBI" id="CHEBI:15378"/>
        <dbReference type="ChEBI" id="CHEBI:73682"/>
        <dbReference type="ChEBI" id="CHEBI:74411"/>
        <dbReference type="ChEBI" id="CHEBI:74418"/>
        <dbReference type="ChEBI" id="CHEBI:456215"/>
        <dbReference type="EC" id="2.3.1.234"/>
    </reaction>
</comment>
<evidence type="ECO:0000259" key="8">
    <source>
        <dbReference type="Pfam" id="PF00814"/>
    </source>
</evidence>